<comment type="caution">
    <text evidence="4">The sequence shown here is derived from an EMBL/GenBank/DDBJ whole genome shotgun (WGS) entry which is preliminary data.</text>
</comment>
<dbReference type="EMBL" id="JARRAG010000002">
    <property type="protein sequence ID" value="MDG3006809.1"/>
    <property type="molecule type" value="Genomic_DNA"/>
</dbReference>
<proteinExistence type="predicted"/>
<sequence>MREGTVEVRRGSGWLAFAAAGWLGLAPGAHAQAPPRPAPPSAEMSLDADGAREVMRAVQELRQANLKKNGKPKAVEPPKRPERKVVAPTITTAEIDALVAARLAKSSPGVEPAPATTDVEFVRRIHLDVAGVPPTPAQVRDFVVDKSPDKRARLIDELLKSPEYARNWSRYWREVVQFHASNPAAAQVRYDLLETWLAEQFERNRPWDEIASGLIRGTGRTDENGAANFSAAHAASAVQTAGEASRVFLGVQIQCAECHDHKTDSWKREQFHEFAAFFAGGRVQRVVKASPGVRAAFAVQETPRARYAMPDLADPAKTTPVKPRFFLAASKSESVPDGLTPAQLRELIASYITGQDDPWFARAYVNRVWTVLMGEGFYDAVDDIGPERAAKGEEILFPLADQWRAGGYDVQWLFRTILNTRAYQRRARSTSSPAGATRLAAVCPSRLRADQIFESLAVALDLPTESATPPDGSPKQPDGKPLTPIQASAGAPKNPKKAIEAAGLAGAAGGKKGGRATSLRQPFDKLFGVDPSTQPDEVLGTIPQALFLMNGPIVHNRTQARPGTPLGAILARSAGDREALDAIYVRVLSRRPTPREVEVCGEYLAKADDRKEAFEDVYWSLVNSTEFLSRR</sequence>
<feature type="region of interest" description="Disordered" evidence="1">
    <location>
        <begin position="463"/>
        <end position="497"/>
    </location>
</feature>
<dbReference type="Proteomes" id="UP001216907">
    <property type="component" value="Unassembled WGS sequence"/>
</dbReference>
<organism evidence="4 5">
    <name type="scientific">Paludisphaera mucosa</name>
    <dbReference type="NCBI Taxonomy" id="3030827"/>
    <lineage>
        <taxon>Bacteria</taxon>
        <taxon>Pseudomonadati</taxon>
        <taxon>Planctomycetota</taxon>
        <taxon>Planctomycetia</taxon>
        <taxon>Isosphaerales</taxon>
        <taxon>Isosphaeraceae</taxon>
        <taxon>Paludisphaera</taxon>
    </lineage>
</organism>
<feature type="domain" description="DUF1553" evidence="3">
    <location>
        <begin position="345"/>
        <end position="603"/>
    </location>
</feature>
<feature type="compositionally biased region" description="Basic and acidic residues" evidence="1">
    <location>
        <begin position="73"/>
        <end position="82"/>
    </location>
</feature>
<evidence type="ECO:0000313" key="4">
    <source>
        <dbReference type="EMBL" id="MDG3006809.1"/>
    </source>
</evidence>
<keyword evidence="5" id="KW-1185">Reference proteome</keyword>
<dbReference type="InterPro" id="IPR022655">
    <property type="entry name" value="DUF1553"/>
</dbReference>
<reference evidence="4 5" key="1">
    <citation type="submission" date="2023-03" db="EMBL/GenBank/DDBJ databases">
        <title>Paludisphaera mucosa sp. nov. a novel planctomycete from northern fen.</title>
        <authorList>
            <person name="Ivanova A."/>
        </authorList>
    </citation>
    <scope>NUCLEOTIDE SEQUENCE [LARGE SCALE GENOMIC DNA]</scope>
    <source>
        <strain evidence="4 5">Pla2</strain>
    </source>
</reference>
<dbReference type="PANTHER" id="PTHR35889">
    <property type="entry name" value="CYCLOINULO-OLIGOSACCHARIDE FRUCTANOTRANSFERASE-RELATED"/>
    <property type="match status" value="1"/>
</dbReference>
<name>A0ABT6FH27_9BACT</name>
<dbReference type="InterPro" id="IPR011444">
    <property type="entry name" value="DUF1549"/>
</dbReference>
<evidence type="ECO:0000259" key="2">
    <source>
        <dbReference type="Pfam" id="PF07583"/>
    </source>
</evidence>
<dbReference type="PANTHER" id="PTHR35889:SF3">
    <property type="entry name" value="F-BOX DOMAIN-CONTAINING PROTEIN"/>
    <property type="match status" value="1"/>
</dbReference>
<feature type="domain" description="DUF1549" evidence="2">
    <location>
        <begin position="94"/>
        <end position="279"/>
    </location>
</feature>
<feature type="region of interest" description="Disordered" evidence="1">
    <location>
        <begin position="63"/>
        <end position="82"/>
    </location>
</feature>
<dbReference type="RefSeq" id="WP_277863100.1">
    <property type="nucleotide sequence ID" value="NZ_JARRAG010000002.1"/>
</dbReference>
<protein>
    <submittedName>
        <fullName evidence="4">DUF1549 domain-containing protein</fullName>
    </submittedName>
</protein>
<accession>A0ABT6FH27</accession>
<dbReference type="Pfam" id="PF07583">
    <property type="entry name" value="PSCyt2"/>
    <property type="match status" value="1"/>
</dbReference>
<dbReference type="Pfam" id="PF07587">
    <property type="entry name" value="PSD1"/>
    <property type="match status" value="1"/>
</dbReference>
<evidence type="ECO:0000313" key="5">
    <source>
        <dbReference type="Proteomes" id="UP001216907"/>
    </source>
</evidence>
<evidence type="ECO:0000259" key="3">
    <source>
        <dbReference type="Pfam" id="PF07587"/>
    </source>
</evidence>
<gene>
    <name evidence="4" type="ORF">PZE19_23815</name>
</gene>
<evidence type="ECO:0000256" key="1">
    <source>
        <dbReference type="SAM" id="MobiDB-lite"/>
    </source>
</evidence>